<accession>E1KZK8</accession>
<organism evidence="1 2">
    <name type="scientific">Finegoldia magna BVS033A4</name>
    <dbReference type="NCBI Taxonomy" id="866773"/>
    <lineage>
        <taxon>Bacteria</taxon>
        <taxon>Bacillati</taxon>
        <taxon>Bacillota</taxon>
        <taxon>Tissierellia</taxon>
        <taxon>Tissierellales</taxon>
        <taxon>Peptoniphilaceae</taxon>
        <taxon>Finegoldia</taxon>
    </lineage>
</organism>
<evidence type="ECO:0000313" key="1">
    <source>
        <dbReference type="EMBL" id="EFL53549.1"/>
    </source>
</evidence>
<comment type="caution">
    <text evidence="1">The sequence shown here is derived from an EMBL/GenBank/DDBJ whole genome shotgun (WGS) entry which is preliminary data.</text>
</comment>
<dbReference type="AlphaFoldDB" id="E1KZK8"/>
<proteinExistence type="predicted"/>
<gene>
    <name evidence="1" type="ORF">HMPREF9289_1500</name>
</gene>
<dbReference type="Proteomes" id="UP000003807">
    <property type="component" value="Unassembled WGS sequence"/>
</dbReference>
<dbReference type="EMBL" id="AEDP01000047">
    <property type="protein sequence ID" value="EFL53549.1"/>
    <property type="molecule type" value="Genomic_DNA"/>
</dbReference>
<protein>
    <submittedName>
        <fullName evidence="1">Uncharacterized protein</fullName>
    </submittedName>
</protein>
<sequence length="39" mass="4623">MNLKQFFPNDSLFYDVFGFEKFTRFSAKSSMGEGRRSHL</sequence>
<reference evidence="1 2" key="1">
    <citation type="submission" date="2010-08" db="EMBL/GenBank/DDBJ databases">
        <authorList>
            <person name="Durkin A.S."/>
            <person name="Madupu R."/>
            <person name="Torralba M."/>
            <person name="Gillis M."/>
            <person name="Methe B."/>
            <person name="Sutton G."/>
            <person name="Nelson K.E."/>
        </authorList>
    </citation>
    <scope>NUCLEOTIDE SEQUENCE [LARGE SCALE GENOMIC DNA]</scope>
    <source>
        <strain evidence="1 2">BVS033A4</strain>
    </source>
</reference>
<name>E1KZK8_FINMA</name>
<evidence type="ECO:0000313" key="2">
    <source>
        <dbReference type="Proteomes" id="UP000003807"/>
    </source>
</evidence>